<dbReference type="OrthoDB" id="594134at2"/>
<accession>A0A4V6N606</accession>
<dbReference type="SUPFAM" id="SSF46785">
    <property type="entry name" value="Winged helix' DNA-binding domain"/>
    <property type="match status" value="1"/>
</dbReference>
<dbReference type="Proteomes" id="UP000293347">
    <property type="component" value="Unassembled WGS sequence"/>
</dbReference>
<comment type="caution">
    <text evidence="1">The sequence shown here is derived from an EMBL/GenBank/DDBJ whole genome shotgun (WGS) entry which is preliminary data.</text>
</comment>
<dbReference type="InterPro" id="IPR036390">
    <property type="entry name" value="WH_DNA-bd_sf"/>
</dbReference>
<sequence length="105" mass="11682">MNNLDNEIESKREPELPIYRKLALSLATDIKAGMYKIGALIPSIGESSKLHGLSIPTIAAAYDLLKKHGIIGLNVSNRYAVKSKNLERFLAEELKMTRQARSQSK</sequence>
<gene>
    <name evidence="1" type="ORF">EZ437_14220</name>
</gene>
<name>A0A4V6N606_9SPHI</name>
<dbReference type="AlphaFoldDB" id="A0A4V6N606"/>
<dbReference type="Gene3D" id="1.10.10.10">
    <property type="entry name" value="Winged helix-like DNA-binding domain superfamily/Winged helix DNA-binding domain"/>
    <property type="match status" value="1"/>
</dbReference>
<evidence type="ECO:0008006" key="3">
    <source>
        <dbReference type="Google" id="ProtNLM"/>
    </source>
</evidence>
<evidence type="ECO:0000313" key="1">
    <source>
        <dbReference type="EMBL" id="TCD00377.1"/>
    </source>
</evidence>
<dbReference type="InterPro" id="IPR036388">
    <property type="entry name" value="WH-like_DNA-bd_sf"/>
</dbReference>
<evidence type="ECO:0000313" key="2">
    <source>
        <dbReference type="Proteomes" id="UP000293347"/>
    </source>
</evidence>
<reference evidence="1 2" key="1">
    <citation type="submission" date="2019-02" db="EMBL/GenBank/DDBJ databases">
        <title>Pedobacter sp. RP-1-14 sp. nov., isolated from Arctic soil.</title>
        <authorList>
            <person name="Dahal R.H."/>
        </authorList>
    </citation>
    <scope>NUCLEOTIDE SEQUENCE [LARGE SCALE GENOMIC DNA]</scope>
    <source>
        <strain evidence="1 2">RP-1-14</strain>
    </source>
</reference>
<dbReference type="RefSeq" id="WP_131596726.1">
    <property type="nucleotide sequence ID" value="NZ_SJSL01000003.1"/>
</dbReference>
<proteinExistence type="predicted"/>
<protein>
    <recommendedName>
        <fullName evidence="3">Regulatory GntR family protein</fullName>
    </recommendedName>
</protein>
<keyword evidence="2" id="KW-1185">Reference proteome</keyword>
<organism evidence="1 2">
    <name type="scientific">Pedobacter psychroterrae</name>
    <dbReference type="NCBI Taxonomy" id="2530453"/>
    <lineage>
        <taxon>Bacteria</taxon>
        <taxon>Pseudomonadati</taxon>
        <taxon>Bacteroidota</taxon>
        <taxon>Sphingobacteriia</taxon>
        <taxon>Sphingobacteriales</taxon>
        <taxon>Sphingobacteriaceae</taxon>
        <taxon>Pedobacter</taxon>
    </lineage>
</organism>
<dbReference type="EMBL" id="SJSL01000003">
    <property type="protein sequence ID" value="TCD00377.1"/>
    <property type="molecule type" value="Genomic_DNA"/>
</dbReference>